<dbReference type="RefSeq" id="WP_188174710.1">
    <property type="nucleotide sequence ID" value="NZ_JACVVD010000003.1"/>
</dbReference>
<comment type="caution">
    <text evidence="1">The sequence shown here is derived from an EMBL/GenBank/DDBJ whole genome shotgun (WGS) entry which is preliminary data.</text>
</comment>
<gene>
    <name evidence="1" type="ORF">ICC18_12660</name>
</gene>
<organism evidence="1 2">
    <name type="scientific">Paenibacillus sedimenti</name>
    <dbReference type="NCBI Taxonomy" id="2770274"/>
    <lineage>
        <taxon>Bacteria</taxon>
        <taxon>Bacillati</taxon>
        <taxon>Bacillota</taxon>
        <taxon>Bacilli</taxon>
        <taxon>Bacillales</taxon>
        <taxon>Paenibacillaceae</taxon>
        <taxon>Paenibacillus</taxon>
    </lineage>
</organism>
<reference evidence="1" key="1">
    <citation type="submission" date="2020-09" db="EMBL/GenBank/DDBJ databases">
        <title>Draft Genome Sequence of Paenibacillus sp. WST5.</title>
        <authorList>
            <person name="Bao Z."/>
        </authorList>
    </citation>
    <scope>NUCLEOTIDE SEQUENCE</scope>
    <source>
        <strain evidence="1">WST5</strain>
    </source>
</reference>
<accession>A0A926KPW0</accession>
<sequence length="130" mass="15065">MISLIWKCILCFNSFFENVSELDIKFDVLASFLTSGTLFIDASVTEGLIKLHKQYHKEFEDLIEFANQYYISNNWDPLCTVARRLNSEQMIEAMKYSYQEFLPLSKGNDSVKLPRGQLLFDVRCSNGQDS</sequence>
<dbReference type="AlphaFoldDB" id="A0A926KPW0"/>
<name>A0A926KPW0_9BACL</name>
<dbReference type="Gene3D" id="3.90.1140.10">
    <property type="entry name" value="Cyclic phosphodiesterase"/>
    <property type="match status" value="1"/>
</dbReference>
<protein>
    <submittedName>
        <fullName evidence="1">Uncharacterized protein</fullName>
    </submittedName>
</protein>
<dbReference type="Proteomes" id="UP000650466">
    <property type="component" value="Unassembled WGS sequence"/>
</dbReference>
<proteinExistence type="predicted"/>
<evidence type="ECO:0000313" key="2">
    <source>
        <dbReference type="Proteomes" id="UP000650466"/>
    </source>
</evidence>
<keyword evidence="2" id="KW-1185">Reference proteome</keyword>
<dbReference type="EMBL" id="JACVVD010000003">
    <property type="protein sequence ID" value="MBD0380971.1"/>
    <property type="molecule type" value="Genomic_DNA"/>
</dbReference>
<evidence type="ECO:0000313" key="1">
    <source>
        <dbReference type="EMBL" id="MBD0380971.1"/>
    </source>
</evidence>